<keyword evidence="5" id="KW-0446">Lipid-binding</keyword>
<keyword evidence="2" id="KW-0813">Transport</keyword>
<evidence type="ECO:0000313" key="9">
    <source>
        <dbReference type="EMBL" id="CAB4911274.1"/>
    </source>
</evidence>
<dbReference type="InterPro" id="IPR002155">
    <property type="entry name" value="Thiolase"/>
</dbReference>
<dbReference type="InterPro" id="IPR055140">
    <property type="entry name" value="Thiolase_C_2"/>
</dbReference>
<dbReference type="SUPFAM" id="SSF53901">
    <property type="entry name" value="Thiolase-like"/>
    <property type="match status" value="2"/>
</dbReference>
<dbReference type="PANTHER" id="PTHR42870">
    <property type="entry name" value="ACETYL-COA C-ACETYLTRANSFERASE"/>
    <property type="match status" value="1"/>
</dbReference>
<feature type="domain" description="Thiolase N-terminal" evidence="7">
    <location>
        <begin position="4"/>
        <end position="235"/>
    </location>
</feature>
<dbReference type="InterPro" id="IPR020613">
    <property type="entry name" value="Thiolase_CS"/>
</dbReference>
<gene>
    <name evidence="9" type="ORF">UFOPK3610_00814</name>
</gene>
<feature type="domain" description="Thiolase C-terminal" evidence="8">
    <location>
        <begin position="266"/>
        <end position="391"/>
    </location>
</feature>
<dbReference type="EC" id="2.3.1.176" evidence="1"/>
<dbReference type="GO" id="GO:0008289">
    <property type="term" value="F:lipid binding"/>
    <property type="evidence" value="ECO:0007669"/>
    <property type="project" value="UniProtKB-KW"/>
</dbReference>
<accession>A0A6J7GVF0</accession>
<dbReference type="Pfam" id="PF00108">
    <property type="entry name" value="Thiolase_N"/>
    <property type="match status" value="1"/>
</dbReference>
<evidence type="ECO:0000256" key="6">
    <source>
        <dbReference type="ARBA" id="ARBA00032316"/>
    </source>
</evidence>
<evidence type="ECO:0000256" key="4">
    <source>
        <dbReference type="ARBA" id="ARBA00023055"/>
    </source>
</evidence>
<dbReference type="PROSITE" id="PS00737">
    <property type="entry name" value="THIOLASE_2"/>
    <property type="match status" value="1"/>
</dbReference>
<evidence type="ECO:0000259" key="8">
    <source>
        <dbReference type="Pfam" id="PF22691"/>
    </source>
</evidence>
<protein>
    <recommendedName>
        <fullName evidence="1">propanoyl-CoA C-acyltransferase</fullName>
        <ecNumber evidence="1">2.3.1.176</ecNumber>
    </recommendedName>
    <alternativeName>
        <fullName evidence="6">Propanoyl-CoA C-acyltransferase</fullName>
    </alternativeName>
</protein>
<proteinExistence type="predicted"/>
<organism evidence="9">
    <name type="scientific">freshwater metagenome</name>
    <dbReference type="NCBI Taxonomy" id="449393"/>
    <lineage>
        <taxon>unclassified sequences</taxon>
        <taxon>metagenomes</taxon>
        <taxon>ecological metagenomes</taxon>
    </lineage>
</organism>
<name>A0A6J7GVF0_9ZZZZ</name>
<dbReference type="GO" id="GO:0006869">
    <property type="term" value="P:lipid transport"/>
    <property type="evidence" value="ECO:0007669"/>
    <property type="project" value="UniProtKB-KW"/>
</dbReference>
<dbReference type="AlphaFoldDB" id="A0A6J7GVF0"/>
<dbReference type="PIRSF" id="PIRSF000429">
    <property type="entry name" value="Ac-CoA_Ac_transf"/>
    <property type="match status" value="1"/>
</dbReference>
<keyword evidence="3" id="KW-0808">Transferase</keyword>
<dbReference type="PANTHER" id="PTHR42870:SF1">
    <property type="entry name" value="NON-SPECIFIC LIPID-TRANSFER PROTEIN-LIKE 2"/>
    <property type="match status" value="1"/>
</dbReference>
<dbReference type="CDD" id="cd00829">
    <property type="entry name" value="SCP-x_thiolase"/>
    <property type="match status" value="1"/>
</dbReference>
<keyword evidence="4" id="KW-0445">Lipid transport</keyword>
<dbReference type="InterPro" id="IPR020616">
    <property type="entry name" value="Thiolase_N"/>
</dbReference>
<dbReference type="EMBL" id="CAFBMR010000024">
    <property type="protein sequence ID" value="CAB4911274.1"/>
    <property type="molecule type" value="Genomic_DNA"/>
</dbReference>
<dbReference type="GO" id="GO:0016747">
    <property type="term" value="F:acyltransferase activity, transferring groups other than amino-acyl groups"/>
    <property type="evidence" value="ECO:0007669"/>
    <property type="project" value="InterPro"/>
</dbReference>
<evidence type="ECO:0000256" key="1">
    <source>
        <dbReference type="ARBA" id="ARBA00012352"/>
    </source>
</evidence>
<evidence type="ECO:0000256" key="3">
    <source>
        <dbReference type="ARBA" id="ARBA00022679"/>
    </source>
</evidence>
<sequence length="398" mass="41250">MRDVYVAGVGMTKFGRQPDRSLRDLSEDSVGTAIKDAGVIPSDIQTVFFGNAIAGLMTGQEMVRGQSALRNIGVLGVPVINVENACASASTAFNLAYQAVASGAVDVALAVGAEKMSHPDKNRAKEALATACDLEELAEVEARLGAEAGGERSFFMDLYANTARDYMAKAGATAADFAAVSVKNRFHGSFNPHAQFTTSVTLEEVMGARMIIDPLTLLMCSAIGDGSAAVVLTSAERAPSDRPRVRIAATVMKSGFGTVGTAPHDMAARRAALEAYDISGYGPSDFHVVECHDAAAPAELVLYEELMLCGEGGGAELLRSGATRLGGRMPVNTSGGLLAKGHPVGASGCAQIVELSEQLWGRAGARQVEGARVALAENGGGWIGSDSAAVVVTVLERQ</sequence>
<dbReference type="Pfam" id="PF22691">
    <property type="entry name" value="Thiolase_C_1"/>
    <property type="match status" value="1"/>
</dbReference>
<dbReference type="InterPro" id="IPR016039">
    <property type="entry name" value="Thiolase-like"/>
</dbReference>
<evidence type="ECO:0000259" key="7">
    <source>
        <dbReference type="Pfam" id="PF00108"/>
    </source>
</evidence>
<reference evidence="9" key="1">
    <citation type="submission" date="2020-05" db="EMBL/GenBank/DDBJ databases">
        <authorList>
            <person name="Chiriac C."/>
            <person name="Salcher M."/>
            <person name="Ghai R."/>
            <person name="Kavagutti S V."/>
        </authorList>
    </citation>
    <scope>NUCLEOTIDE SEQUENCE</scope>
</reference>
<dbReference type="Gene3D" id="3.40.47.10">
    <property type="match status" value="1"/>
</dbReference>
<evidence type="ECO:0000256" key="5">
    <source>
        <dbReference type="ARBA" id="ARBA00023121"/>
    </source>
</evidence>
<evidence type="ECO:0000256" key="2">
    <source>
        <dbReference type="ARBA" id="ARBA00022448"/>
    </source>
</evidence>